<dbReference type="PATRIC" id="fig|1029756.8.peg.3574"/>
<dbReference type="NCBIfam" id="TIGR02786">
    <property type="entry name" value="addB_alphas"/>
    <property type="match status" value="1"/>
</dbReference>
<organism evidence="2 3">
    <name type="scientific">Hyphomicrobium nitrativorans NL23</name>
    <dbReference type="NCBI Taxonomy" id="1029756"/>
    <lineage>
        <taxon>Bacteria</taxon>
        <taxon>Pseudomonadati</taxon>
        <taxon>Pseudomonadota</taxon>
        <taxon>Alphaproteobacteria</taxon>
        <taxon>Hyphomicrobiales</taxon>
        <taxon>Hyphomicrobiaceae</taxon>
        <taxon>Hyphomicrobium</taxon>
    </lineage>
</organism>
<protein>
    <submittedName>
        <fullName evidence="2">Double-strand break repair protein AddB</fullName>
    </submittedName>
</protein>
<dbReference type="HOGENOM" id="CLU_012377_0_0_5"/>
<feature type="domain" description="PD-(D/E)XK endonuclease-like" evidence="1">
    <location>
        <begin position="769"/>
        <end position="1010"/>
    </location>
</feature>
<sequence>MTKPEGANIYTVEAGRPFLDCLAAAILDGTLPRAGGSAPSVLDLPSITLYLPTRRATRALQDAFRRAAGGRALLLPKVVPVSEGEEDLSLITAAASSQAGEMSAAIPPAISELERRLVLTSLIRRWTETLAAQDGEGGLAVDVIASTSAQAAVLAHELAQLMDMVETEGVNLDRLAELVPETFSEHWQRTLRFLEVITQAWPGYLAGTGLMSAAARRNAVIRAEAERLRTAPPTAPVIVAGVTGSIPATVELMRAVADLPNGAIVLPALDTALDDPSFARIAPEHPEHPQFGLKKLLDALGHDRRDVAHLGDVSSGGSRTRLISEAMRPAGTTALWEAFAAEARRDPATALPHGLSLVEAPTAQDEAEAVALILREAAETPGRTAALVSPDRLLARRVAVRLEAWGITVDDSAGRPLRKTPPGALLDLVIDAVETRFAPAAVVSLLKHPLARLGLDPFAVRRAARALELAAFRTPYLGDGIAGLEAAFERASDNRAQGVRQHPAVDRLWDEDWQGAHDLIRRLSLAFTPLTEIYARDGDATLRDLADAHCKVAEAVTTLPVEDGMDTASECPLWRDEAGATAARFFASLLDDGLPPLDLPAADYADLYRSLAAAETVRPRGPVHPRLFIWGPFEARLQQTDVVVLGSLNEGTWPQAADPGPWLNRPMREALGLPSPEEKNGQAAHDFATLLAAPEVVLTRAAKKDGVPTVPSRWLLRLKALLDGMGAQHALTPKLPWLHWARERDRAKPEPRLAVPEPRPAVASRPRKLSVSRIETWIANPYAIFAREILGLQPLSPLGEQPGPALRGSIIHHALSEFAKAYPAALPENAEAELVRFARATLDAYAAHPRIAAFWVPRFARFAAWFAKTEAARREGVQQVTAEVAGELIFDAPGGPFKLTARADRIDIAAHGLVISDYKTGAPPTDRKVLAGASPQLPLEAAIALDTGPGFEKIAHLPVTALRYIRASGGEPPGEERDIKADDVAALAAQALDGLKRHVARFDDPATPYRPLRRSGFNYDYDDYAHLARVAEWSSGATMQEEA</sequence>
<dbReference type="InterPro" id="IPR014153">
    <property type="entry name" value="Ds_break_AddB"/>
</dbReference>
<dbReference type="STRING" id="1029756.W911_17170"/>
<proteinExistence type="predicted"/>
<dbReference type="Proteomes" id="UP000018542">
    <property type="component" value="Chromosome"/>
</dbReference>
<name>V5SGR9_9HYPH</name>
<dbReference type="InterPro" id="IPR027417">
    <property type="entry name" value="P-loop_NTPase"/>
</dbReference>
<evidence type="ECO:0000313" key="3">
    <source>
        <dbReference type="Proteomes" id="UP000018542"/>
    </source>
</evidence>
<dbReference type="OrthoDB" id="9780606at2"/>
<evidence type="ECO:0000313" key="2">
    <source>
        <dbReference type="EMBL" id="AHB49728.1"/>
    </source>
</evidence>
<dbReference type="Pfam" id="PF12705">
    <property type="entry name" value="PDDEXK_1"/>
    <property type="match status" value="1"/>
</dbReference>
<keyword evidence="3" id="KW-1185">Reference proteome</keyword>
<accession>V5SGR9</accession>
<dbReference type="AlphaFoldDB" id="V5SGR9"/>
<dbReference type="RefSeq" id="WP_023788723.1">
    <property type="nucleotide sequence ID" value="NC_022997.1"/>
</dbReference>
<dbReference type="SUPFAM" id="SSF52540">
    <property type="entry name" value="P-loop containing nucleoside triphosphate hydrolases"/>
    <property type="match status" value="1"/>
</dbReference>
<dbReference type="InterPro" id="IPR038726">
    <property type="entry name" value="PDDEXK_AddAB-type"/>
</dbReference>
<dbReference type="KEGG" id="hni:W911_17170"/>
<gene>
    <name evidence="2" type="ORF">W911_17170</name>
</gene>
<evidence type="ECO:0000259" key="1">
    <source>
        <dbReference type="Pfam" id="PF12705"/>
    </source>
</evidence>
<reference evidence="2 3" key="1">
    <citation type="journal article" date="2014" name="Genome Announc.">
        <title>Complete Genome Sequence of Hyphomicrobium nitrativorans Strain NL23, a Denitrifying Bacterium Isolated from Biofilm of a Methanol-Fed Denitrification System Treating Seawater at the Montreal Biodome.</title>
        <authorList>
            <person name="Martineau C."/>
            <person name="Villeneuve C."/>
            <person name="Mauffrey F."/>
            <person name="Villemur R."/>
        </authorList>
    </citation>
    <scope>NUCLEOTIDE SEQUENCE [LARGE SCALE GENOMIC DNA]</scope>
    <source>
        <strain evidence="2">NL23</strain>
    </source>
</reference>
<dbReference type="EMBL" id="CP006912">
    <property type="protein sequence ID" value="AHB49728.1"/>
    <property type="molecule type" value="Genomic_DNA"/>
</dbReference>